<dbReference type="HOGENOM" id="CLU_888743_0_0_1"/>
<evidence type="ECO:0000256" key="2">
    <source>
        <dbReference type="ARBA" id="ARBA00022737"/>
    </source>
</evidence>
<reference evidence="3" key="1">
    <citation type="submission" date="2011-03" db="EMBL/GenBank/DDBJ databases">
        <title>The Genome Sequence of Nematocida sp1 strain ERTm2.</title>
        <authorList>
            <consortium name="The Broad Institute Genome Sequencing Platform"/>
            <consortium name="The Broad Institute Genome Sequencing Center for Infectious Disease"/>
            <person name="Cuomo C."/>
            <person name="Troemel E."/>
            <person name="Young S.K."/>
            <person name="Zeng Q."/>
            <person name="Gargeya S."/>
            <person name="Fitzgerald M."/>
            <person name="Haas B."/>
            <person name="Abouelleil A."/>
            <person name="Alvarado L."/>
            <person name="Arachchi H.M."/>
            <person name="Berlin A."/>
            <person name="Brown A."/>
            <person name="Chapman S.B."/>
            <person name="Chen Z."/>
            <person name="Dunbar C."/>
            <person name="Freedman E."/>
            <person name="Gearin G."/>
            <person name="Gellesch M."/>
            <person name="Goldberg J."/>
            <person name="Griggs A."/>
            <person name="Gujja S."/>
            <person name="Heilman E.R."/>
            <person name="Heiman D."/>
            <person name="Howarth C."/>
            <person name="Larson L."/>
            <person name="Lui A."/>
            <person name="MacDonald P.J.P."/>
            <person name="Mehta T."/>
            <person name="Montmayeur A."/>
            <person name="Murphy C."/>
            <person name="Neiman D."/>
            <person name="Pearson M."/>
            <person name="Priest M."/>
            <person name="Roberts A."/>
            <person name="Saif S."/>
            <person name="Shea T."/>
            <person name="Shenoy N."/>
            <person name="Sisk P."/>
            <person name="Stolte C."/>
            <person name="Sykes S."/>
            <person name="White J."/>
            <person name="Yandava C."/>
            <person name="Wortman J."/>
            <person name="Nusbaum C."/>
            <person name="Birren B."/>
        </authorList>
    </citation>
    <scope>NUCLEOTIDE SEQUENCE</scope>
    <source>
        <strain evidence="3">ERTm2</strain>
    </source>
</reference>
<dbReference type="PROSITE" id="PS51450">
    <property type="entry name" value="LRR"/>
    <property type="match status" value="2"/>
</dbReference>
<dbReference type="PANTHER" id="PTHR48051">
    <property type="match status" value="1"/>
</dbReference>
<keyword evidence="1" id="KW-0433">Leucine-rich repeat</keyword>
<dbReference type="SUPFAM" id="SSF52058">
    <property type="entry name" value="L domain-like"/>
    <property type="match status" value="1"/>
</dbReference>
<dbReference type="AlphaFoldDB" id="H8ZEX3"/>
<dbReference type="Proteomes" id="UP000005622">
    <property type="component" value="Unassembled WGS sequence"/>
</dbReference>
<evidence type="ECO:0000313" key="3">
    <source>
        <dbReference type="EMBL" id="EHY64739.1"/>
    </source>
</evidence>
<dbReference type="SMART" id="SM00369">
    <property type="entry name" value="LRR_TYP"/>
    <property type="match status" value="3"/>
</dbReference>
<dbReference type="Gene3D" id="3.80.10.10">
    <property type="entry name" value="Ribonuclease Inhibitor"/>
    <property type="match status" value="1"/>
</dbReference>
<dbReference type="Pfam" id="PF13855">
    <property type="entry name" value="LRR_8"/>
    <property type="match status" value="1"/>
</dbReference>
<dbReference type="InterPro" id="IPR032675">
    <property type="entry name" value="LRR_dom_sf"/>
</dbReference>
<protein>
    <submittedName>
        <fullName evidence="3">Uncharacterized protein</fullName>
    </submittedName>
</protein>
<dbReference type="InterPro" id="IPR003591">
    <property type="entry name" value="Leu-rich_rpt_typical-subtyp"/>
</dbReference>
<sequence length="313" mass="35828">MGAFLSKPQERVKIAVRKIKEVETDVFTRKSIVHLYLCKDNIVAVNRNIQLLRNLRVLQICCNNLAELPPEIGQLRNLCILFLSRNKLRKLPDEVARLKNLHDLNLSDNELTTLPANLCNLKNLKIIDISGNPMREFPAVIPKIRSLVCISVMRTELKYLTPNLLQLPFLTELNYKGAETEHTLVQRRQQSLLGLVAESVVNRTGVIKEKLPIGALKYIRTATQCYVCSKYIYNPMDIYLNIVLAFNTVPVKYSICRKHPIDCNNIQQSLQRLLFVEERETATSNECAAASILEVERLIEKHRTSIHGETENK</sequence>
<name>H8ZEX3_NEMA1</name>
<dbReference type="STRING" id="944018.H8ZEX3"/>
<accession>H8ZEX3</accession>
<gene>
    <name evidence="3" type="ORF">NERG_02142</name>
</gene>
<proteinExistence type="predicted"/>
<organism evidence="3">
    <name type="scientific">Nematocida ausubeli (strain ATCC PRA-371 / ERTm2)</name>
    <name type="common">Nematode killer fungus</name>
    <dbReference type="NCBI Taxonomy" id="1913371"/>
    <lineage>
        <taxon>Eukaryota</taxon>
        <taxon>Fungi</taxon>
        <taxon>Fungi incertae sedis</taxon>
        <taxon>Microsporidia</taxon>
        <taxon>Nematocida</taxon>
    </lineage>
</organism>
<dbReference type="InterPro" id="IPR050216">
    <property type="entry name" value="LRR_domain-containing"/>
</dbReference>
<dbReference type="InterPro" id="IPR001611">
    <property type="entry name" value="Leu-rich_rpt"/>
</dbReference>
<dbReference type="PANTHER" id="PTHR48051:SF1">
    <property type="entry name" value="RAS SUPPRESSOR PROTEIN 1"/>
    <property type="match status" value="1"/>
</dbReference>
<keyword evidence="2" id="KW-0677">Repeat</keyword>
<dbReference type="GO" id="GO:0005737">
    <property type="term" value="C:cytoplasm"/>
    <property type="evidence" value="ECO:0007669"/>
    <property type="project" value="TreeGrafter"/>
</dbReference>
<evidence type="ECO:0000256" key="1">
    <source>
        <dbReference type="ARBA" id="ARBA00022614"/>
    </source>
</evidence>
<dbReference type="EMBL" id="JH604638">
    <property type="protein sequence ID" value="EHY64739.1"/>
    <property type="molecule type" value="Genomic_DNA"/>
</dbReference>